<dbReference type="STRING" id="4232.A0A251VDE8"/>
<evidence type="ECO:0000313" key="12">
    <source>
        <dbReference type="EMBL" id="OTG33253.1"/>
    </source>
</evidence>
<evidence type="ECO:0000256" key="6">
    <source>
        <dbReference type="ARBA" id="ARBA00022989"/>
    </source>
</evidence>
<keyword evidence="3 8" id="KW-0812">Transmembrane</keyword>
<dbReference type="GO" id="GO:0016020">
    <property type="term" value="C:membrane"/>
    <property type="evidence" value="ECO:0000318"/>
    <property type="project" value="GO_Central"/>
</dbReference>
<evidence type="ECO:0000256" key="4">
    <source>
        <dbReference type="ARBA" id="ARBA00022741"/>
    </source>
</evidence>
<dbReference type="AlphaFoldDB" id="A0A251VDE8"/>
<protein>
    <submittedName>
        <fullName evidence="11">Peptide-transporting ATPase</fullName>
    </submittedName>
    <submittedName>
        <fullName evidence="12">Putative ABC2-like protein</fullName>
    </submittedName>
</protein>
<evidence type="ECO:0000256" key="8">
    <source>
        <dbReference type="SAM" id="Phobius"/>
    </source>
</evidence>
<keyword evidence="4" id="KW-0547">Nucleotide-binding</keyword>
<evidence type="ECO:0000256" key="1">
    <source>
        <dbReference type="ARBA" id="ARBA00004141"/>
    </source>
</evidence>
<evidence type="ECO:0000256" key="7">
    <source>
        <dbReference type="ARBA" id="ARBA00023136"/>
    </source>
</evidence>
<comment type="subcellular location">
    <subcellularLocation>
        <location evidence="1">Membrane</location>
        <topology evidence="1">Multi-pass membrane protein</topology>
    </subcellularLocation>
</comment>
<sequence length="626" mass="69089">MILLLPHSYSFPKFTPINPNPNLIITTTTTNNPHFTYRNHLTSISSSLRSIHPKPNPNPNLLTSLKPYVQSEWKTIINGWICSAVSVYTLSKIVPKVGKLSAVTSVEQLRTEGLVIGGLWLVRLVANYMQQSLIWEAALKSVYRVRVYVFERVLRRELGFWEGGEGKMVGDVSYRITAEGSDVADTVFALLNTVVPSSLQLFAMATQMVAISPVLSFVSALVISLMALVSAYFGEELREVSTKANLSIAAVSAYLNEVLPAILFVKANNAEYNECMRFKRLAHDDLYKRLNKKRMKTLVPQIVQLTLFAVLLAIFVGSSIAASDLSSVISFITSLVLLIEPIQDVGKAYNELKQGEPAIERLFQLSSFKPKVTKEINEVRVESVAGEVKFCNVSFAYGDSTPLILNKLDLYIKAGETVALVGPSGGGKTTLVKLLLRLYDPLSGHILIDSHNIQSLSLESLRTHVGLVTQDTTLFSGTIAENIGYRDLLTKIDMEKVKHAAQIANAVEFIESLPEGYATNIGPRGSLLSGGQRQRLAIARALYQNPSILVLDEATSALDTRSEMLVRQALQRIMKDRTVIVIAHRLETVLMAERVFLLKEGKAQEISRSSLQDDRHDSLASSGLVI</sequence>
<name>A0A251VDE8_HELAN</name>
<dbReference type="CDD" id="cd07346">
    <property type="entry name" value="ABC_6TM_exporters"/>
    <property type="match status" value="1"/>
</dbReference>
<feature type="transmembrane region" description="Helical" evidence="8">
    <location>
        <begin position="214"/>
        <end position="233"/>
    </location>
</feature>
<reference evidence="11" key="3">
    <citation type="submission" date="2020-06" db="EMBL/GenBank/DDBJ databases">
        <title>Helianthus annuus Genome sequencing and assembly Release 2.</title>
        <authorList>
            <person name="Gouzy J."/>
            <person name="Langlade N."/>
            <person name="Munos S."/>
        </authorList>
    </citation>
    <scope>NUCLEOTIDE SEQUENCE</scope>
    <source>
        <tissue evidence="11">Leaves</tissue>
    </source>
</reference>
<dbReference type="OMA" id="PLMNIIG"/>
<dbReference type="InterPro" id="IPR036640">
    <property type="entry name" value="ABC1_TM_sf"/>
</dbReference>
<dbReference type="GO" id="GO:0140359">
    <property type="term" value="F:ABC-type transporter activity"/>
    <property type="evidence" value="ECO:0007669"/>
    <property type="project" value="InterPro"/>
</dbReference>
<dbReference type="SUPFAM" id="SSF90123">
    <property type="entry name" value="ABC transporter transmembrane region"/>
    <property type="match status" value="1"/>
</dbReference>
<dbReference type="SUPFAM" id="SSF52540">
    <property type="entry name" value="P-loop containing nucleoside triphosphate hydrolases"/>
    <property type="match status" value="1"/>
</dbReference>
<reference evidence="12" key="2">
    <citation type="submission" date="2017-02" db="EMBL/GenBank/DDBJ databases">
        <title>Sunflower complete genome.</title>
        <authorList>
            <person name="Langlade N."/>
            <person name="Munos S."/>
        </authorList>
    </citation>
    <scope>NUCLEOTIDE SEQUENCE [LARGE SCALE GENOMIC DNA]</scope>
    <source>
        <tissue evidence="12">Leaves</tissue>
    </source>
</reference>
<reference evidence="11 13" key="1">
    <citation type="journal article" date="2017" name="Nature">
        <title>The sunflower genome provides insights into oil metabolism, flowering and Asterid evolution.</title>
        <authorList>
            <person name="Badouin H."/>
            <person name="Gouzy J."/>
            <person name="Grassa C.J."/>
            <person name="Murat F."/>
            <person name="Staton S.E."/>
            <person name="Cottret L."/>
            <person name="Lelandais-Briere C."/>
            <person name="Owens G.L."/>
            <person name="Carrere S."/>
            <person name="Mayjonade B."/>
            <person name="Legrand L."/>
            <person name="Gill N."/>
            <person name="Kane N.C."/>
            <person name="Bowers J.E."/>
            <person name="Hubner S."/>
            <person name="Bellec A."/>
            <person name="Berard A."/>
            <person name="Berges H."/>
            <person name="Blanchet N."/>
            <person name="Boniface M.C."/>
            <person name="Brunel D."/>
            <person name="Catrice O."/>
            <person name="Chaidir N."/>
            <person name="Claudel C."/>
            <person name="Donnadieu C."/>
            <person name="Faraut T."/>
            <person name="Fievet G."/>
            <person name="Helmstetter N."/>
            <person name="King M."/>
            <person name="Knapp S.J."/>
            <person name="Lai Z."/>
            <person name="Le Paslier M.C."/>
            <person name="Lippi Y."/>
            <person name="Lorenzon L."/>
            <person name="Mandel J.R."/>
            <person name="Marage G."/>
            <person name="Marchand G."/>
            <person name="Marquand E."/>
            <person name="Bret-Mestries E."/>
            <person name="Morien E."/>
            <person name="Nambeesan S."/>
            <person name="Nguyen T."/>
            <person name="Pegot-Espagnet P."/>
            <person name="Pouilly N."/>
            <person name="Raftis F."/>
            <person name="Sallet E."/>
            <person name="Schiex T."/>
            <person name="Thomas J."/>
            <person name="Vandecasteele C."/>
            <person name="Vares D."/>
            <person name="Vear F."/>
            <person name="Vautrin S."/>
            <person name="Crespi M."/>
            <person name="Mangin B."/>
            <person name="Burke J.M."/>
            <person name="Salse J."/>
            <person name="Munos S."/>
            <person name="Vincourt P."/>
            <person name="Rieseberg L.H."/>
            <person name="Langlade N.B."/>
        </authorList>
    </citation>
    <scope>NUCLEOTIDE SEQUENCE [LARGE SCALE GENOMIC DNA]</scope>
    <source>
        <strain evidence="13">cv. SF193</strain>
        <tissue evidence="11">Leaves</tissue>
    </source>
</reference>
<dbReference type="EMBL" id="MNCJ02000317">
    <property type="protein sequence ID" value="KAF5816977.1"/>
    <property type="molecule type" value="Genomic_DNA"/>
</dbReference>
<keyword evidence="7 8" id="KW-0472">Membrane</keyword>
<dbReference type="GO" id="GO:0042626">
    <property type="term" value="F:ATPase-coupled transmembrane transporter activity"/>
    <property type="evidence" value="ECO:0000318"/>
    <property type="project" value="GO_Central"/>
</dbReference>
<organism evidence="12 13">
    <name type="scientific">Helianthus annuus</name>
    <name type="common">Common sunflower</name>
    <dbReference type="NCBI Taxonomy" id="4232"/>
    <lineage>
        <taxon>Eukaryota</taxon>
        <taxon>Viridiplantae</taxon>
        <taxon>Streptophyta</taxon>
        <taxon>Embryophyta</taxon>
        <taxon>Tracheophyta</taxon>
        <taxon>Spermatophyta</taxon>
        <taxon>Magnoliopsida</taxon>
        <taxon>eudicotyledons</taxon>
        <taxon>Gunneridae</taxon>
        <taxon>Pentapetalae</taxon>
        <taxon>asterids</taxon>
        <taxon>campanulids</taxon>
        <taxon>Asterales</taxon>
        <taxon>Asteraceae</taxon>
        <taxon>Asteroideae</taxon>
        <taxon>Heliantheae alliance</taxon>
        <taxon>Heliantheae</taxon>
        <taxon>Helianthus</taxon>
    </lineage>
</organism>
<evidence type="ECO:0000256" key="5">
    <source>
        <dbReference type="ARBA" id="ARBA00022840"/>
    </source>
</evidence>
<dbReference type="Gene3D" id="1.20.1560.10">
    <property type="entry name" value="ABC transporter type 1, transmembrane domain"/>
    <property type="match status" value="1"/>
</dbReference>
<dbReference type="InParanoid" id="A0A251VDE8"/>
<dbReference type="InterPro" id="IPR011527">
    <property type="entry name" value="ABC1_TM_dom"/>
</dbReference>
<evidence type="ECO:0000256" key="3">
    <source>
        <dbReference type="ARBA" id="ARBA00022692"/>
    </source>
</evidence>
<dbReference type="Proteomes" id="UP000215914">
    <property type="component" value="Chromosome 2"/>
</dbReference>
<dbReference type="PROSITE" id="PS00211">
    <property type="entry name" value="ABC_TRANSPORTER_1"/>
    <property type="match status" value="1"/>
</dbReference>
<evidence type="ECO:0000259" key="10">
    <source>
        <dbReference type="PROSITE" id="PS50929"/>
    </source>
</evidence>
<dbReference type="Pfam" id="PF00664">
    <property type="entry name" value="ABC_membrane"/>
    <property type="match status" value="1"/>
</dbReference>
<evidence type="ECO:0000259" key="9">
    <source>
        <dbReference type="PROSITE" id="PS50893"/>
    </source>
</evidence>
<dbReference type="FunFam" id="3.40.50.300:FF:001371">
    <property type="entry name" value="ABC transporter ATP-binding protein"/>
    <property type="match status" value="1"/>
</dbReference>
<dbReference type="EMBL" id="CM007891">
    <property type="protein sequence ID" value="OTG33253.1"/>
    <property type="molecule type" value="Genomic_DNA"/>
</dbReference>
<dbReference type="GO" id="GO:0016887">
    <property type="term" value="F:ATP hydrolysis activity"/>
    <property type="evidence" value="ECO:0007669"/>
    <property type="project" value="InterPro"/>
</dbReference>
<dbReference type="GO" id="GO:0055085">
    <property type="term" value="P:transmembrane transport"/>
    <property type="evidence" value="ECO:0000318"/>
    <property type="project" value="GO_Central"/>
</dbReference>
<dbReference type="GO" id="GO:0005524">
    <property type="term" value="F:ATP binding"/>
    <property type="evidence" value="ECO:0007669"/>
    <property type="project" value="UniProtKB-KW"/>
</dbReference>
<dbReference type="InterPro" id="IPR017871">
    <property type="entry name" value="ABC_transporter-like_CS"/>
</dbReference>
<evidence type="ECO:0000313" key="11">
    <source>
        <dbReference type="EMBL" id="KAF5816977.1"/>
    </source>
</evidence>
<proteinExistence type="predicted"/>
<dbReference type="InterPro" id="IPR003593">
    <property type="entry name" value="AAA+_ATPase"/>
</dbReference>
<dbReference type="Gramene" id="mRNA:HanXRQr2_Chr02g0047751">
    <property type="protein sequence ID" value="mRNA:HanXRQr2_Chr02g0047751"/>
    <property type="gene ID" value="HanXRQr2_Chr02g0047751"/>
</dbReference>
<accession>A0A251VDE8</accession>
<keyword evidence="6 8" id="KW-1133">Transmembrane helix</keyword>
<dbReference type="OrthoDB" id="6500128at2759"/>
<dbReference type="InterPro" id="IPR039421">
    <property type="entry name" value="Type_1_exporter"/>
</dbReference>
<dbReference type="PANTHER" id="PTHR24221:SF630">
    <property type="entry name" value="ABC TRANSPORTER B FAMILY MEMBER 29, CHLOROPLASTIC"/>
    <property type="match status" value="1"/>
</dbReference>
<dbReference type="PROSITE" id="PS50893">
    <property type="entry name" value="ABC_TRANSPORTER_2"/>
    <property type="match status" value="1"/>
</dbReference>
<dbReference type="InterPro" id="IPR003439">
    <property type="entry name" value="ABC_transporter-like_ATP-bd"/>
</dbReference>
<feature type="transmembrane region" description="Helical" evidence="8">
    <location>
        <begin position="298"/>
        <end position="322"/>
    </location>
</feature>
<keyword evidence="5" id="KW-0067">ATP-binding</keyword>
<dbReference type="Pfam" id="PF00005">
    <property type="entry name" value="ABC_tran"/>
    <property type="match status" value="1"/>
</dbReference>
<dbReference type="Gene3D" id="3.40.50.300">
    <property type="entry name" value="P-loop containing nucleotide triphosphate hydrolases"/>
    <property type="match status" value="1"/>
</dbReference>
<dbReference type="InterPro" id="IPR027417">
    <property type="entry name" value="P-loop_NTPase"/>
</dbReference>
<dbReference type="PROSITE" id="PS50929">
    <property type="entry name" value="ABC_TM1F"/>
    <property type="match status" value="1"/>
</dbReference>
<keyword evidence="13" id="KW-1185">Reference proteome</keyword>
<dbReference type="PANTHER" id="PTHR24221">
    <property type="entry name" value="ATP-BINDING CASSETTE SUB-FAMILY B"/>
    <property type="match status" value="1"/>
</dbReference>
<feature type="domain" description="ABC transporter" evidence="9">
    <location>
        <begin position="388"/>
        <end position="625"/>
    </location>
</feature>
<dbReference type="FunCoup" id="A0A251VDE8">
    <property type="interactions" value="1351"/>
</dbReference>
<keyword evidence="2" id="KW-0813">Transport</keyword>
<dbReference type="FunFam" id="1.20.1560.10:FF:000096">
    <property type="entry name" value="ABC transporter related"/>
    <property type="match status" value="1"/>
</dbReference>
<evidence type="ECO:0000313" key="13">
    <source>
        <dbReference type="Proteomes" id="UP000215914"/>
    </source>
</evidence>
<evidence type="ECO:0000256" key="2">
    <source>
        <dbReference type="ARBA" id="ARBA00022448"/>
    </source>
</evidence>
<gene>
    <name evidence="12" type="primary">ATATH12</name>
    <name evidence="12" type="ORF">HannXRQ_Chr02g0032661</name>
    <name evidence="11" type="ORF">HanXRQr2_Chr02g0047751</name>
</gene>
<dbReference type="SMART" id="SM00382">
    <property type="entry name" value="AAA"/>
    <property type="match status" value="1"/>
</dbReference>
<feature type="domain" description="ABC transmembrane type-1" evidence="10">
    <location>
        <begin position="81"/>
        <end position="354"/>
    </location>
</feature>